<dbReference type="GO" id="GO:0000155">
    <property type="term" value="F:phosphorelay sensor kinase activity"/>
    <property type="evidence" value="ECO:0007669"/>
    <property type="project" value="InterPro"/>
</dbReference>
<dbReference type="Gene3D" id="2.10.70.100">
    <property type="match status" value="1"/>
</dbReference>
<feature type="compositionally biased region" description="Basic and acidic residues" evidence="5">
    <location>
        <begin position="55"/>
        <end position="64"/>
    </location>
</feature>
<dbReference type="AlphaFoldDB" id="A0AAW8ARB8"/>
<dbReference type="PROSITE" id="PS50113">
    <property type="entry name" value="PAC"/>
    <property type="match status" value="1"/>
</dbReference>
<dbReference type="Pfam" id="PF00512">
    <property type="entry name" value="HisKA"/>
    <property type="match status" value="1"/>
</dbReference>
<evidence type="ECO:0000313" key="8">
    <source>
        <dbReference type="Proteomes" id="UP001244490"/>
    </source>
</evidence>
<dbReference type="InterPro" id="IPR036097">
    <property type="entry name" value="HisK_dim/P_sf"/>
</dbReference>
<keyword evidence="3" id="KW-0597">Phosphoprotein</keyword>
<comment type="caution">
    <text evidence="7">The sequence shown here is derived from an EMBL/GenBank/DDBJ whole genome shotgun (WGS) entry which is preliminary data.</text>
</comment>
<dbReference type="InterPro" id="IPR000700">
    <property type="entry name" value="PAS-assoc_C"/>
</dbReference>
<feature type="region of interest" description="Disordered" evidence="5">
    <location>
        <begin position="55"/>
        <end position="80"/>
    </location>
</feature>
<accession>A0AAW8ARB8</accession>
<proteinExistence type="predicted"/>
<feature type="domain" description="PAC" evidence="6">
    <location>
        <begin position="1"/>
        <end position="51"/>
    </location>
</feature>
<dbReference type="PANTHER" id="PTHR45339:SF1">
    <property type="entry name" value="HYBRID SIGNAL TRANSDUCTION HISTIDINE KINASE J"/>
    <property type="match status" value="1"/>
</dbReference>
<gene>
    <name evidence="7" type="ORF">Q6294_32910</name>
</gene>
<dbReference type="Gene3D" id="1.10.287.130">
    <property type="match status" value="1"/>
</dbReference>
<keyword evidence="4" id="KW-0902">Two-component regulatory system</keyword>
<dbReference type="RefSeq" id="WP_305202748.1">
    <property type="nucleotide sequence ID" value="NZ_JAUUIA010001165.1"/>
</dbReference>
<evidence type="ECO:0000256" key="1">
    <source>
        <dbReference type="ARBA" id="ARBA00000085"/>
    </source>
</evidence>
<evidence type="ECO:0000256" key="3">
    <source>
        <dbReference type="ARBA" id="ARBA00022553"/>
    </source>
</evidence>
<dbReference type="InterPro" id="IPR003661">
    <property type="entry name" value="HisK_dim/P_dom"/>
</dbReference>
<dbReference type="PANTHER" id="PTHR45339">
    <property type="entry name" value="HYBRID SIGNAL TRANSDUCTION HISTIDINE KINASE J"/>
    <property type="match status" value="1"/>
</dbReference>
<evidence type="ECO:0000259" key="6">
    <source>
        <dbReference type="PROSITE" id="PS50113"/>
    </source>
</evidence>
<evidence type="ECO:0000256" key="5">
    <source>
        <dbReference type="SAM" id="MobiDB-lite"/>
    </source>
</evidence>
<sequence length="80" mass="9003">EFRVLRPDGVRLWLSSQAEPEAQRGAHGALVYTGIWQDVTQAHEVARELRKAKEDAETASRAKSEFLANMSHEIRTPMNG</sequence>
<dbReference type="EC" id="2.7.13.3" evidence="2"/>
<dbReference type="CDD" id="cd00082">
    <property type="entry name" value="HisKA"/>
    <property type="match status" value="1"/>
</dbReference>
<feature type="non-terminal residue" evidence="7">
    <location>
        <position position="80"/>
    </location>
</feature>
<name>A0AAW8ARB8_KLEPN</name>
<evidence type="ECO:0000256" key="4">
    <source>
        <dbReference type="ARBA" id="ARBA00023012"/>
    </source>
</evidence>
<protein>
    <recommendedName>
        <fullName evidence="2">histidine kinase</fullName>
        <ecNumber evidence="2">2.7.13.3</ecNumber>
    </recommendedName>
</protein>
<dbReference type="SUPFAM" id="SSF47384">
    <property type="entry name" value="Homodimeric domain of signal transducing histidine kinase"/>
    <property type="match status" value="1"/>
</dbReference>
<comment type="catalytic activity">
    <reaction evidence="1">
        <text>ATP + protein L-histidine = ADP + protein N-phospho-L-histidine.</text>
        <dbReference type="EC" id="2.7.13.3"/>
    </reaction>
</comment>
<reference evidence="7" key="1">
    <citation type="submission" date="2023-07" db="EMBL/GenBank/DDBJ databases">
        <authorList>
            <person name="Peng Z."/>
        </authorList>
    </citation>
    <scope>NUCLEOTIDE SEQUENCE</scope>
    <source>
        <strain evidence="7">KP219</strain>
    </source>
</reference>
<dbReference type="InterPro" id="IPR035965">
    <property type="entry name" value="PAS-like_dom_sf"/>
</dbReference>
<dbReference type="EMBL" id="JAUUIA010001165">
    <property type="protein sequence ID" value="MDP0971743.1"/>
    <property type="molecule type" value="Genomic_DNA"/>
</dbReference>
<dbReference type="SUPFAM" id="SSF55785">
    <property type="entry name" value="PYP-like sensor domain (PAS domain)"/>
    <property type="match status" value="1"/>
</dbReference>
<feature type="non-terminal residue" evidence="7">
    <location>
        <position position="1"/>
    </location>
</feature>
<dbReference type="Proteomes" id="UP001244490">
    <property type="component" value="Unassembled WGS sequence"/>
</dbReference>
<organism evidence="7 8">
    <name type="scientific">Klebsiella pneumoniae</name>
    <dbReference type="NCBI Taxonomy" id="573"/>
    <lineage>
        <taxon>Bacteria</taxon>
        <taxon>Pseudomonadati</taxon>
        <taxon>Pseudomonadota</taxon>
        <taxon>Gammaproteobacteria</taxon>
        <taxon>Enterobacterales</taxon>
        <taxon>Enterobacteriaceae</taxon>
        <taxon>Klebsiella/Raoultella group</taxon>
        <taxon>Klebsiella</taxon>
        <taxon>Klebsiella pneumoniae complex</taxon>
    </lineage>
</organism>
<evidence type="ECO:0000313" key="7">
    <source>
        <dbReference type="EMBL" id="MDP0971743.1"/>
    </source>
</evidence>
<evidence type="ECO:0000256" key="2">
    <source>
        <dbReference type="ARBA" id="ARBA00012438"/>
    </source>
</evidence>